<dbReference type="KEGG" id="sgn:SGRA_2032"/>
<dbReference type="STRING" id="984262.SGRA_2032"/>
<evidence type="ECO:0000313" key="2">
    <source>
        <dbReference type="Proteomes" id="UP000007519"/>
    </source>
</evidence>
<evidence type="ECO:0000313" key="1">
    <source>
        <dbReference type="EMBL" id="AFC24763.1"/>
    </source>
</evidence>
<dbReference type="EMBL" id="CP002831">
    <property type="protein sequence ID" value="AFC24763.1"/>
    <property type="molecule type" value="Genomic_DNA"/>
</dbReference>
<dbReference type="AlphaFoldDB" id="H6L2C5"/>
<protein>
    <submittedName>
        <fullName evidence="1">Uncharacterized protein</fullName>
    </submittedName>
</protein>
<gene>
    <name evidence="1" type="ordered locus">SGRA_2032</name>
</gene>
<organism evidence="1 2">
    <name type="scientific">Saprospira grandis (strain Lewin)</name>
    <dbReference type="NCBI Taxonomy" id="984262"/>
    <lineage>
        <taxon>Bacteria</taxon>
        <taxon>Pseudomonadati</taxon>
        <taxon>Bacteroidota</taxon>
        <taxon>Saprospiria</taxon>
        <taxon>Saprospirales</taxon>
        <taxon>Saprospiraceae</taxon>
        <taxon>Saprospira</taxon>
    </lineage>
</organism>
<keyword evidence="2" id="KW-1185">Reference proteome</keyword>
<dbReference type="HOGENOM" id="CLU_2976707_0_0_10"/>
<reference evidence="1 2" key="1">
    <citation type="journal article" date="2012" name="Stand. Genomic Sci.">
        <title>Complete genome sequencing and analysis of Saprospira grandis str. Lewin, a predatory marine bacterium.</title>
        <authorList>
            <person name="Saw J.H."/>
            <person name="Yuryev A."/>
            <person name="Kanbe M."/>
            <person name="Hou S."/>
            <person name="Young A.G."/>
            <person name="Aizawa S."/>
            <person name="Alam M."/>
        </authorList>
    </citation>
    <scope>NUCLEOTIDE SEQUENCE [LARGE SCALE GENOMIC DNA]</scope>
    <source>
        <strain evidence="1 2">Lewin</strain>
    </source>
</reference>
<accession>H6L2C5</accession>
<name>H6L2C5_SAPGL</name>
<proteinExistence type="predicted"/>
<dbReference type="Proteomes" id="UP000007519">
    <property type="component" value="Chromosome"/>
</dbReference>
<sequence>MEISKFNEQDVVFLGPPAEGRRYVSGLAVRSALRRQSRLGLAFGHPCTSLGRLAFGHI</sequence>